<sequence length="579" mass="64982">MMKFRKLGLASLFSVMFGSLVVGCGSDSDDNSDSGGTVSPPDVSQDHPHPHVFGKVQNSNLEKASFSLYWGIPKPVPTDLPIQITGAEVIDWLDRNYGGEAIINQHKKVWKRGNFSTFDVAAYAADEMSERVCHQWKGTKDCDLEFSFTWNPERQTHDLVVNGEKNWNHSYWYWSGDDGDHGGVQNLEYFGQIRMDETRSDDKINIGIHPVGDLDKHIAAQKAEVARLEANGGQVIIPLINVQTKWRNDPNVDFHQWYIISQECPGNPSNYCFSPDESLAMIDANGKPMSHMGKVDEEGKFSSCGITGGKCNDKRYDYTIKNLKVKAHNIRPDIYYDGVITMADVLLSLNDHEDHNGKHSGTMNFWPILATESNPESFAFESLDGLYASGNHGWLFDWGEVNNSHFYFNSPHIMPDKVVLVSPELIKWRYASFYDSYGEWQKFMAYDLNDPYKNTRHKVKTAQWPLEASHFGWKVADCAQCHTTADMDFECTKQLKEPGLLEPAKCAECHGANGASDGHLEKAMCVRCHIDLVGHGDALTNKQVHPFGEFGSGLSKTMSDPYSCVSCHQNEKDVLVGGK</sequence>
<evidence type="ECO:0000313" key="3">
    <source>
        <dbReference type="EMBL" id="MBL4913100.1"/>
    </source>
</evidence>
<evidence type="ECO:0000256" key="2">
    <source>
        <dbReference type="SAM" id="SignalP"/>
    </source>
</evidence>
<reference evidence="3 4" key="1">
    <citation type="submission" date="2021-01" db="EMBL/GenBank/DDBJ databases">
        <title>Genome sequence of Shewanella schlegeliana JCM 11561.</title>
        <authorList>
            <person name="Zhang H."/>
            <person name="Li C."/>
        </authorList>
    </citation>
    <scope>NUCLEOTIDE SEQUENCE [LARGE SCALE GENOMIC DNA]</scope>
    <source>
        <strain evidence="3 4">JCM 11561</strain>
    </source>
</reference>
<organism evidence="3 4">
    <name type="scientific">Shewanella schlegeliana</name>
    <dbReference type="NCBI Taxonomy" id="190308"/>
    <lineage>
        <taxon>Bacteria</taxon>
        <taxon>Pseudomonadati</taxon>
        <taxon>Pseudomonadota</taxon>
        <taxon>Gammaproteobacteria</taxon>
        <taxon>Alteromonadales</taxon>
        <taxon>Shewanellaceae</taxon>
        <taxon>Shewanella</taxon>
    </lineage>
</organism>
<dbReference type="RefSeq" id="WP_202721377.1">
    <property type="nucleotide sequence ID" value="NZ_BPEX01000008.1"/>
</dbReference>
<dbReference type="Proteomes" id="UP000604898">
    <property type="component" value="Unassembled WGS sequence"/>
</dbReference>
<keyword evidence="2" id="KW-0732">Signal</keyword>
<feature type="chain" id="PRO_5046030844" evidence="2">
    <location>
        <begin position="25"/>
        <end position="579"/>
    </location>
</feature>
<dbReference type="EMBL" id="JAESVD010000004">
    <property type="protein sequence ID" value="MBL4913100.1"/>
    <property type="molecule type" value="Genomic_DNA"/>
</dbReference>
<dbReference type="PROSITE" id="PS51257">
    <property type="entry name" value="PROKAR_LIPOPROTEIN"/>
    <property type="match status" value="1"/>
</dbReference>
<feature type="signal peptide" evidence="2">
    <location>
        <begin position="1"/>
        <end position="24"/>
    </location>
</feature>
<evidence type="ECO:0000256" key="1">
    <source>
        <dbReference type="SAM" id="MobiDB-lite"/>
    </source>
</evidence>
<evidence type="ECO:0000313" key="4">
    <source>
        <dbReference type="Proteomes" id="UP000604898"/>
    </source>
</evidence>
<dbReference type="SUPFAM" id="SSF48695">
    <property type="entry name" value="Multiheme cytochromes"/>
    <property type="match status" value="1"/>
</dbReference>
<keyword evidence="4" id="KW-1185">Reference proteome</keyword>
<dbReference type="CDD" id="cd08168">
    <property type="entry name" value="Cytochrom_C3"/>
    <property type="match status" value="1"/>
</dbReference>
<protein>
    <submittedName>
        <fullName evidence="3">Cytochrome c3 family protein</fullName>
    </submittedName>
</protein>
<dbReference type="Gene3D" id="3.90.10.10">
    <property type="entry name" value="Cytochrome C3"/>
    <property type="match status" value="1"/>
</dbReference>
<feature type="region of interest" description="Disordered" evidence="1">
    <location>
        <begin position="28"/>
        <end position="49"/>
    </location>
</feature>
<comment type="caution">
    <text evidence="3">The sequence shown here is derived from an EMBL/GenBank/DDBJ whole genome shotgun (WGS) entry which is preliminary data.</text>
</comment>
<gene>
    <name evidence="3" type="ORF">JMA39_08100</name>
</gene>
<dbReference type="InterPro" id="IPR036280">
    <property type="entry name" value="Multihaem_cyt_sf"/>
</dbReference>
<accession>A0ABS1SYK9</accession>
<name>A0ABS1SYK9_9GAMM</name>
<proteinExistence type="predicted"/>